<evidence type="ECO:0000256" key="1">
    <source>
        <dbReference type="SAM" id="Phobius"/>
    </source>
</evidence>
<reference evidence="3" key="1">
    <citation type="journal article" date="2006" name="PLoS Biol.">
        <title>Macronuclear genome sequence of the ciliate Tetrahymena thermophila, a model eukaryote.</title>
        <authorList>
            <person name="Eisen J.A."/>
            <person name="Coyne R.S."/>
            <person name="Wu M."/>
            <person name="Wu D."/>
            <person name="Thiagarajan M."/>
            <person name="Wortman J.R."/>
            <person name="Badger J.H."/>
            <person name="Ren Q."/>
            <person name="Amedeo P."/>
            <person name="Jones K.M."/>
            <person name="Tallon L.J."/>
            <person name="Delcher A.L."/>
            <person name="Salzberg S.L."/>
            <person name="Silva J.C."/>
            <person name="Haas B.J."/>
            <person name="Majoros W.H."/>
            <person name="Farzad M."/>
            <person name="Carlton J.M."/>
            <person name="Smith R.K. Jr."/>
            <person name="Garg J."/>
            <person name="Pearlman R.E."/>
            <person name="Karrer K.M."/>
            <person name="Sun L."/>
            <person name="Manning G."/>
            <person name="Elde N.C."/>
            <person name="Turkewitz A.P."/>
            <person name="Asai D.J."/>
            <person name="Wilkes D.E."/>
            <person name="Wang Y."/>
            <person name="Cai H."/>
            <person name="Collins K."/>
            <person name="Stewart B.A."/>
            <person name="Lee S.R."/>
            <person name="Wilamowska K."/>
            <person name="Weinberg Z."/>
            <person name="Ruzzo W.L."/>
            <person name="Wloga D."/>
            <person name="Gaertig J."/>
            <person name="Frankel J."/>
            <person name="Tsao C.-C."/>
            <person name="Gorovsky M.A."/>
            <person name="Keeling P.J."/>
            <person name="Waller R.F."/>
            <person name="Patron N.J."/>
            <person name="Cherry J.M."/>
            <person name="Stover N.A."/>
            <person name="Krieger C.J."/>
            <person name="del Toro C."/>
            <person name="Ryder H.F."/>
            <person name="Williamson S.C."/>
            <person name="Barbeau R.A."/>
            <person name="Hamilton E.P."/>
            <person name="Orias E."/>
        </authorList>
    </citation>
    <scope>NUCLEOTIDE SEQUENCE [LARGE SCALE GENOMIC DNA]</scope>
    <source>
        <strain evidence="3">SB210</strain>
    </source>
</reference>
<dbReference type="KEGG" id="tet:TTHERM_000561599"/>
<keyword evidence="3" id="KW-1185">Reference proteome</keyword>
<gene>
    <name evidence="2" type="ORF">TTHERM_000561599</name>
</gene>
<keyword evidence="1" id="KW-0812">Transmembrane</keyword>
<keyword evidence="1" id="KW-0472">Membrane</keyword>
<dbReference type="AlphaFoldDB" id="W7XJS1"/>
<accession>W7XJS1</accession>
<dbReference type="RefSeq" id="XP_012651589.1">
    <property type="nucleotide sequence ID" value="XM_012796135.1"/>
</dbReference>
<evidence type="ECO:0000313" key="3">
    <source>
        <dbReference type="Proteomes" id="UP000009168"/>
    </source>
</evidence>
<name>W7XJS1_TETTS</name>
<dbReference type="GeneID" id="24439586"/>
<dbReference type="Proteomes" id="UP000009168">
    <property type="component" value="Unassembled WGS sequence"/>
</dbReference>
<feature type="transmembrane region" description="Helical" evidence="1">
    <location>
        <begin position="15"/>
        <end position="35"/>
    </location>
</feature>
<protein>
    <submittedName>
        <fullName evidence="2">ABC transporter family protein, putative</fullName>
    </submittedName>
</protein>
<sequence length="257" mass="29740">MINMNSNNINIQQSSFYLVIILNAFFLMYFIFMLIKEKIQYNQKTLIYPCIQSLINRVPYLQKYFQLTENLYLSHKGWKKLQAAIKRVGYQKLTLYCLQKDQKITSSFANLFVNNQQSSQSSNDVSIKLKKSKDSEKAKPKLNFNSRNVIHKKSIYNTSKQNDLKNIRPIIPQVLSSDQKLELIQSIGQSQSLVVPDENAFSAQKIVNYVIQIDDKIKLGEDIKNNNNNINEGQIEVVQQLPEIQNIKTINGINTNQ</sequence>
<evidence type="ECO:0000313" key="2">
    <source>
        <dbReference type="EMBL" id="EWS75886.1"/>
    </source>
</evidence>
<dbReference type="EMBL" id="GG662808">
    <property type="protein sequence ID" value="EWS75886.1"/>
    <property type="molecule type" value="Genomic_DNA"/>
</dbReference>
<proteinExistence type="predicted"/>
<dbReference type="InParanoid" id="W7XJS1"/>
<organism evidence="2 3">
    <name type="scientific">Tetrahymena thermophila (strain SB210)</name>
    <dbReference type="NCBI Taxonomy" id="312017"/>
    <lineage>
        <taxon>Eukaryota</taxon>
        <taxon>Sar</taxon>
        <taxon>Alveolata</taxon>
        <taxon>Ciliophora</taxon>
        <taxon>Intramacronucleata</taxon>
        <taxon>Oligohymenophorea</taxon>
        <taxon>Hymenostomatida</taxon>
        <taxon>Tetrahymenina</taxon>
        <taxon>Tetrahymenidae</taxon>
        <taxon>Tetrahymena</taxon>
    </lineage>
</organism>
<keyword evidence="1" id="KW-1133">Transmembrane helix</keyword>